<gene>
    <name evidence="1" type="ORF">MRB53_016202</name>
</gene>
<dbReference type="Proteomes" id="UP001234297">
    <property type="component" value="Chromosome 5"/>
</dbReference>
<evidence type="ECO:0000313" key="1">
    <source>
        <dbReference type="EMBL" id="KAJ8639508.1"/>
    </source>
</evidence>
<dbReference type="EMBL" id="CM056813">
    <property type="protein sequence ID" value="KAJ8639508.1"/>
    <property type="molecule type" value="Genomic_DNA"/>
</dbReference>
<keyword evidence="2" id="KW-1185">Reference proteome</keyword>
<reference evidence="1 2" key="1">
    <citation type="journal article" date="2022" name="Hortic Res">
        <title>A haplotype resolved chromosomal level avocado genome allows analysis of novel avocado genes.</title>
        <authorList>
            <person name="Nath O."/>
            <person name="Fletcher S.J."/>
            <person name="Hayward A."/>
            <person name="Shaw L.M."/>
            <person name="Masouleh A.K."/>
            <person name="Furtado A."/>
            <person name="Henry R.J."/>
            <person name="Mitter N."/>
        </authorList>
    </citation>
    <scope>NUCLEOTIDE SEQUENCE [LARGE SCALE GENOMIC DNA]</scope>
    <source>
        <strain evidence="2">cv. Hass</strain>
    </source>
</reference>
<accession>A0ACC2M232</accession>
<organism evidence="1 2">
    <name type="scientific">Persea americana</name>
    <name type="common">Avocado</name>
    <dbReference type="NCBI Taxonomy" id="3435"/>
    <lineage>
        <taxon>Eukaryota</taxon>
        <taxon>Viridiplantae</taxon>
        <taxon>Streptophyta</taxon>
        <taxon>Embryophyta</taxon>
        <taxon>Tracheophyta</taxon>
        <taxon>Spermatophyta</taxon>
        <taxon>Magnoliopsida</taxon>
        <taxon>Magnoliidae</taxon>
        <taxon>Laurales</taxon>
        <taxon>Lauraceae</taxon>
        <taxon>Persea</taxon>
    </lineage>
</organism>
<proteinExistence type="predicted"/>
<name>A0ACC2M232_PERAE</name>
<evidence type="ECO:0000313" key="2">
    <source>
        <dbReference type="Proteomes" id="UP001234297"/>
    </source>
</evidence>
<sequence length="173" mass="18183">MSDGGVALDPPREREMSDGVLCWIRREREMSDGLGMGRKRGLRGAAAVRGCYSEGLLLVSSISSLLDDSNSDHWFVDAFNATGIIPRGLSADSSSSDVNCLLGLDDAVAGADSKPPQFLDLPSGEAGKISSQEIHSVPDSPMMATTLSFGSTLFPSCLSNLPPICVHVVDGGR</sequence>
<protein>
    <submittedName>
        <fullName evidence="1">Uncharacterized protein</fullName>
    </submittedName>
</protein>
<comment type="caution">
    <text evidence="1">The sequence shown here is derived from an EMBL/GenBank/DDBJ whole genome shotgun (WGS) entry which is preliminary data.</text>
</comment>